<comment type="subcellular location">
    <subcellularLocation>
        <location evidence="1">Cell membrane</location>
        <topology evidence="1">Multi-pass membrane protein</topology>
    </subcellularLocation>
</comment>
<gene>
    <name evidence="7" type="ORF">SAMN04488007_1205</name>
</gene>
<dbReference type="InterPro" id="IPR002797">
    <property type="entry name" value="Polysacc_synth"/>
</dbReference>
<dbReference type="PANTHER" id="PTHR30250:SF11">
    <property type="entry name" value="O-ANTIGEN TRANSPORTER-RELATED"/>
    <property type="match status" value="1"/>
</dbReference>
<feature type="transmembrane region" description="Helical" evidence="6">
    <location>
        <begin position="305"/>
        <end position="333"/>
    </location>
</feature>
<feature type="transmembrane region" description="Helical" evidence="6">
    <location>
        <begin position="158"/>
        <end position="181"/>
    </location>
</feature>
<keyword evidence="4 6" id="KW-1133">Transmembrane helix</keyword>
<evidence type="ECO:0000256" key="3">
    <source>
        <dbReference type="ARBA" id="ARBA00022692"/>
    </source>
</evidence>
<name>A0A1M6LLC5_9FLAO</name>
<evidence type="ECO:0000256" key="4">
    <source>
        <dbReference type="ARBA" id="ARBA00022989"/>
    </source>
</evidence>
<proteinExistence type="predicted"/>
<dbReference type="OrthoDB" id="7011692at2"/>
<sequence length="457" mass="51545">MSLRKRLLKNGIASVFQKGVRILDQLLLVPFFITSWGSAYYGEWLTLTIIPSVIAFSDLGFGTAAANSFVLSFAAGDKQKAADISKTGMYVITNMIVAAMLLSFVGILVLDHFQIFDKSLINSQDAKIAVSILIFVRLLNFYDQLIESYFRSAQKAALNINFLTIKSTLNLLAGLCVLLLGYGVIEFALSQLTVTILFNIFYWIKGRQILGLFKTFRGKKDKIILKSITRKGLGYLMSPVWQVVYFQGTTFVVRIVLGPEAVAAFNTVRTLSRSLNQLLFMVKTAVFPELQFEIGRGNWKTAQRVFRVSVTGILSLSIISFIFLAIFGLWFYNIWTQNELEIPKAMWYIFTAGMVFNALWWTAEMVFGVVNKPYKMALYGVIVAIISVLLSYFLSKQYGLVGAAIGSISLDFILVLLVIPYACRLMQMSVKDLFLKGLQELQELLSQINYKFQEFKN</sequence>
<reference evidence="8" key="1">
    <citation type="submission" date="2016-11" db="EMBL/GenBank/DDBJ databases">
        <authorList>
            <person name="Varghese N."/>
            <person name="Submissions S."/>
        </authorList>
    </citation>
    <scope>NUCLEOTIDE SEQUENCE [LARGE SCALE GENOMIC DNA]</scope>
    <source>
        <strain evidence="8">DSM 16478</strain>
    </source>
</reference>
<evidence type="ECO:0000256" key="2">
    <source>
        <dbReference type="ARBA" id="ARBA00022475"/>
    </source>
</evidence>
<evidence type="ECO:0000313" key="7">
    <source>
        <dbReference type="EMBL" id="SHJ71963.1"/>
    </source>
</evidence>
<feature type="transmembrane region" description="Helical" evidence="6">
    <location>
        <begin position="377"/>
        <end position="394"/>
    </location>
</feature>
<dbReference type="RefSeq" id="WP_073242150.1">
    <property type="nucleotide sequence ID" value="NZ_FQZX01000001.1"/>
</dbReference>
<organism evidence="7 8">
    <name type="scientific">Maribacter aquivivus</name>
    <dbReference type="NCBI Taxonomy" id="228958"/>
    <lineage>
        <taxon>Bacteria</taxon>
        <taxon>Pseudomonadati</taxon>
        <taxon>Bacteroidota</taxon>
        <taxon>Flavobacteriia</taxon>
        <taxon>Flavobacteriales</taxon>
        <taxon>Flavobacteriaceae</taxon>
        <taxon>Maribacter</taxon>
    </lineage>
</organism>
<dbReference type="GO" id="GO:0005886">
    <property type="term" value="C:plasma membrane"/>
    <property type="evidence" value="ECO:0007669"/>
    <property type="project" value="UniProtKB-SubCell"/>
</dbReference>
<evidence type="ECO:0000313" key="8">
    <source>
        <dbReference type="Proteomes" id="UP000184314"/>
    </source>
</evidence>
<feature type="transmembrane region" description="Helical" evidence="6">
    <location>
        <begin position="128"/>
        <end position="146"/>
    </location>
</feature>
<dbReference type="AlphaFoldDB" id="A0A1M6LLC5"/>
<keyword evidence="8" id="KW-1185">Reference proteome</keyword>
<dbReference type="PANTHER" id="PTHR30250">
    <property type="entry name" value="PST FAMILY PREDICTED COLANIC ACID TRANSPORTER"/>
    <property type="match status" value="1"/>
</dbReference>
<keyword evidence="5 6" id="KW-0472">Membrane</keyword>
<keyword evidence="2" id="KW-1003">Cell membrane</keyword>
<feature type="transmembrane region" description="Helical" evidence="6">
    <location>
        <begin position="87"/>
        <end position="108"/>
    </location>
</feature>
<dbReference type="Pfam" id="PF01943">
    <property type="entry name" value="Polysacc_synt"/>
    <property type="match status" value="1"/>
</dbReference>
<protein>
    <submittedName>
        <fullName evidence="7">Na+-driven multidrug efflux pump</fullName>
    </submittedName>
</protein>
<feature type="transmembrane region" description="Helical" evidence="6">
    <location>
        <begin position="345"/>
        <end position="370"/>
    </location>
</feature>
<feature type="transmembrane region" description="Helical" evidence="6">
    <location>
        <begin position="53"/>
        <end position="75"/>
    </location>
</feature>
<feature type="transmembrane region" description="Helical" evidence="6">
    <location>
        <begin position="21"/>
        <end position="41"/>
    </location>
</feature>
<keyword evidence="3 6" id="KW-0812">Transmembrane</keyword>
<accession>A0A1M6LLC5</accession>
<dbReference type="Proteomes" id="UP000184314">
    <property type="component" value="Unassembled WGS sequence"/>
</dbReference>
<dbReference type="EMBL" id="FQZX01000001">
    <property type="protein sequence ID" value="SHJ71963.1"/>
    <property type="molecule type" value="Genomic_DNA"/>
</dbReference>
<evidence type="ECO:0000256" key="6">
    <source>
        <dbReference type="SAM" id="Phobius"/>
    </source>
</evidence>
<evidence type="ECO:0000256" key="1">
    <source>
        <dbReference type="ARBA" id="ARBA00004651"/>
    </source>
</evidence>
<evidence type="ECO:0000256" key="5">
    <source>
        <dbReference type="ARBA" id="ARBA00023136"/>
    </source>
</evidence>
<feature type="transmembrane region" description="Helical" evidence="6">
    <location>
        <begin position="400"/>
        <end position="423"/>
    </location>
</feature>
<feature type="transmembrane region" description="Helical" evidence="6">
    <location>
        <begin position="187"/>
        <end position="204"/>
    </location>
</feature>
<dbReference type="InterPro" id="IPR050833">
    <property type="entry name" value="Poly_Biosynth_Transport"/>
</dbReference>
<dbReference type="STRING" id="228958.SAMN04488007_1205"/>